<organism evidence="1 2">
    <name type="scientific">Penicillium citrinum</name>
    <dbReference type="NCBI Taxonomy" id="5077"/>
    <lineage>
        <taxon>Eukaryota</taxon>
        <taxon>Fungi</taxon>
        <taxon>Dikarya</taxon>
        <taxon>Ascomycota</taxon>
        <taxon>Pezizomycotina</taxon>
        <taxon>Eurotiomycetes</taxon>
        <taxon>Eurotiomycetidae</taxon>
        <taxon>Eurotiales</taxon>
        <taxon>Aspergillaceae</taxon>
        <taxon>Penicillium</taxon>
    </lineage>
</organism>
<dbReference type="Gene3D" id="2.120.10.30">
    <property type="entry name" value="TolB, C-terminal domain"/>
    <property type="match status" value="1"/>
</dbReference>
<gene>
    <name evidence="1" type="ORF">N7469_009711</name>
</gene>
<reference evidence="1" key="1">
    <citation type="submission" date="2022-11" db="EMBL/GenBank/DDBJ databases">
        <authorList>
            <person name="Petersen C."/>
        </authorList>
    </citation>
    <scope>NUCLEOTIDE SEQUENCE</scope>
    <source>
        <strain evidence="1">IBT 23319</strain>
    </source>
</reference>
<dbReference type="GeneID" id="81387783"/>
<dbReference type="InterPro" id="IPR011042">
    <property type="entry name" value="6-blade_b-propeller_TolB-like"/>
</dbReference>
<dbReference type="RefSeq" id="XP_056495747.1">
    <property type="nucleotide sequence ID" value="XM_056648616.1"/>
</dbReference>
<comment type="caution">
    <text evidence="1">The sequence shown here is derived from an EMBL/GenBank/DDBJ whole genome shotgun (WGS) entry which is preliminary data.</text>
</comment>
<dbReference type="EMBL" id="JAPQKT010000009">
    <property type="protein sequence ID" value="KAJ5220824.1"/>
    <property type="molecule type" value="Genomic_DNA"/>
</dbReference>
<dbReference type="OrthoDB" id="4365490at2759"/>
<protein>
    <submittedName>
        <fullName evidence="1">Uncharacterized protein</fullName>
    </submittedName>
</protein>
<keyword evidence="2" id="KW-1185">Reference proteome</keyword>
<reference evidence="1" key="2">
    <citation type="journal article" date="2023" name="IMA Fungus">
        <title>Comparative genomic study of the Penicillium genus elucidates a diverse pangenome and 15 lateral gene transfer events.</title>
        <authorList>
            <person name="Petersen C."/>
            <person name="Sorensen T."/>
            <person name="Nielsen M.R."/>
            <person name="Sondergaard T.E."/>
            <person name="Sorensen J.L."/>
            <person name="Fitzpatrick D.A."/>
            <person name="Frisvad J.C."/>
            <person name="Nielsen K.L."/>
        </authorList>
    </citation>
    <scope>NUCLEOTIDE SEQUENCE</scope>
    <source>
        <strain evidence="1">IBT 23319</strain>
    </source>
</reference>
<dbReference type="Proteomes" id="UP001147733">
    <property type="component" value="Unassembled WGS sequence"/>
</dbReference>
<name>A0A9W9NLA1_PENCI</name>
<proteinExistence type="predicted"/>
<evidence type="ECO:0000313" key="2">
    <source>
        <dbReference type="Proteomes" id="UP001147733"/>
    </source>
</evidence>
<dbReference type="AlphaFoldDB" id="A0A9W9NLA1"/>
<accession>A0A9W9NLA1</accession>
<evidence type="ECO:0000313" key="1">
    <source>
        <dbReference type="EMBL" id="KAJ5220824.1"/>
    </source>
</evidence>
<sequence length="71" mass="7514">MYNGLLVPRYGASPCNGGLYRIETAFVDATLTNTTMAATLEDYTEPFALTPSTGGTSIDGDGNIYISDTNL</sequence>